<protein>
    <recommendedName>
        <fullName evidence="1">H-type lectin domain-containing protein</fullName>
    </recommendedName>
</protein>
<dbReference type="PANTHER" id="PTHR46938">
    <property type="entry name" value="DISCOIDIN-1 SUBUNIT A-RELATED-RELATED"/>
    <property type="match status" value="1"/>
</dbReference>
<comment type="caution">
    <text evidence="2">The sequence shown here is derived from an EMBL/GenBank/DDBJ whole genome shotgun (WGS) entry which is preliminary data.</text>
</comment>
<dbReference type="Pfam" id="PF09458">
    <property type="entry name" value="H_lectin"/>
    <property type="match status" value="1"/>
</dbReference>
<name>A0A6A4RE62_9RHOB</name>
<dbReference type="GO" id="GO:0098636">
    <property type="term" value="C:protein complex involved in cell adhesion"/>
    <property type="evidence" value="ECO:0007669"/>
    <property type="project" value="TreeGrafter"/>
</dbReference>
<evidence type="ECO:0000259" key="1">
    <source>
        <dbReference type="Pfam" id="PF09458"/>
    </source>
</evidence>
<dbReference type="GO" id="GO:0046871">
    <property type="term" value="F:N-acetylgalactosamine binding"/>
    <property type="evidence" value="ECO:0007669"/>
    <property type="project" value="TreeGrafter"/>
</dbReference>
<dbReference type="InterPro" id="IPR019019">
    <property type="entry name" value="H-type_lectin_domain"/>
</dbReference>
<dbReference type="InterPro" id="IPR052487">
    <property type="entry name" value="Galactose-binding_lectin"/>
</dbReference>
<dbReference type="Gene3D" id="2.60.40.2080">
    <property type="match status" value="1"/>
</dbReference>
<reference evidence="2 3" key="1">
    <citation type="submission" date="2019-12" db="EMBL/GenBank/DDBJ databases">
        <authorList>
            <person name="Zhang Y.-J."/>
        </authorList>
    </citation>
    <scope>NUCLEOTIDE SEQUENCE [LARGE SCALE GENOMIC DNA]</scope>
    <source>
        <strain evidence="2 3">H18S-6</strain>
    </source>
</reference>
<dbReference type="GO" id="GO:0009986">
    <property type="term" value="C:cell surface"/>
    <property type="evidence" value="ECO:0007669"/>
    <property type="project" value="TreeGrafter"/>
</dbReference>
<dbReference type="SUPFAM" id="SSF141086">
    <property type="entry name" value="Agglutinin HPA-like"/>
    <property type="match status" value="1"/>
</dbReference>
<organism evidence="2 3">
    <name type="scientific">Parasedimentitalea maritima</name>
    <dbReference type="NCBI Taxonomy" id="2578117"/>
    <lineage>
        <taxon>Bacteria</taxon>
        <taxon>Pseudomonadati</taxon>
        <taxon>Pseudomonadota</taxon>
        <taxon>Alphaproteobacteria</taxon>
        <taxon>Rhodobacterales</taxon>
        <taxon>Paracoccaceae</taxon>
        <taxon>Parasedimentitalea</taxon>
    </lineage>
</organism>
<dbReference type="Proteomes" id="UP000441586">
    <property type="component" value="Unassembled WGS sequence"/>
</dbReference>
<dbReference type="InterPro" id="IPR037221">
    <property type="entry name" value="H-type_lectin_dom_sf"/>
</dbReference>
<dbReference type="AlphaFoldDB" id="A0A6A4RE62"/>
<feature type="domain" description="H-type lectin" evidence="1">
    <location>
        <begin position="39"/>
        <end position="104"/>
    </location>
</feature>
<accession>A0A6A4RE62</accession>
<dbReference type="GO" id="GO:0098609">
    <property type="term" value="P:cell-cell adhesion"/>
    <property type="evidence" value="ECO:0007669"/>
    <property type="project" value="TreeGrafter"/>
</dbReference>
<dbReference type="GO" id="GO:0070492">
    <property type="term" value="F:oligosaccharide binding"/>
    <property type="evidence" value="ECO:0007669"/>
    <property type="project" value="TreeGrafter"/>
</dbReference>
<proteinExistence type="predicted"/>
<dbReference type="GO" id="GO:0045335">
    <property type="term" value="C:phagocytic vesicle"/>
    <property type="evidence" value="ECO:0007669"/>
    <property type="project" value="TreeGrafter"/>
</dbReference>
<dbReference type="EMBL" id="WSFO01000013">
    <property type="protein sequence ID" value="KAE9627425.1"/>
    <property type="molecule type" value="Genomic_DNA"/>
</dbReference>
<evidence type="ECO:0000313" key="3">
    <source>
        <dbReference type="Proteomes" id="UP000441586"/>
    </source>
</evidence>
<gene>
    <name evidence="2" type="ORF">GP644_19865</name>
</gene>
<sequence>MKRLRNPRTGIHQGDVTVFADFENGGAMWTGSGPRERRKKVRFDEAFASPPAVQLAISLWDMDTSVSIRAELVAENVTAKGFEIVFRTWADSRIARLRASWTAIGDLPFADDWDVQ</sequence>
<dbReference type="GO" id="GO:0030247">
    <property type="term" value="F:polysaccharide binding"/>
    <property type="evidence" value="ECO:0007669"/>
    <property type="project" value="TreeGrafter"/>
</dbReference>
<evidence type="ECO:0000313" key="2">
    <source>
        <dbReference type="EMBL" id="KAE9627425.1"/>
    </source>
</evidence>
<dbReference type="RefSeq" id="WP_158981269.1">
    <property type="nucleotide sequence ID" value="NZ_WSFO01000013.1"/>
</dbReference>